<dbReference type="EMBL" id="CAMXCT030001030">
    <property type="protein sequence ID" value="CAL4773251.1"/>
    <property type="molecule type" value="Genomic_DNA"/>
</dbReference>
<protein>
    <submittedName>
        <fullName evidence="4">Eukaryotic translation initiation factor 3 subunit A</fullName>
    </submittedName>
</protein>
<feature type="signal peptide" evidence="2">
    <location>
        <begin position="1"/>
        <end position="15"/>
    </location>
</feature>
<feature type="region of interest" description="Disordered" evidence="1">
    <location>
        <begin position="204"/>
        <end position="224"/>
    </location>
</feature>
<reference evidence="4 5" key="2">
    <citation type="submission" date="2024-05" db="EMBL/GenBank/DDBJ databases">
        <authorList>
            <person name="Chen Y."/>
            <person name="Shah S."/>
            <person name="Dougan E. K."/>
            <person name="Thang M."/>
            <person name="Chan C."/>
        </authorList>
    </citation>
    <scope>NUCLEOTIDE SEQUENCE [LARGE SCALE GENOMIC DNA]</scope>
</reference>
<keyword evidence="2" id="KW-0732">Signal</keyword>
<organism evidence="3">
    <name type="scientific">Cladocopium goreaui</name>
    <dbReference type="NCBI Taxonomy" id="2562237"/>
    <lineage>
        <taxon>Eukaryota</taxon>
        <taxon>Sar</taxon>
        <taxon>Alveolata</taxon>
        <taxon>Dinophyceae</taxon>
        <taxon>Suessiales</taxon>
        <taxon>Symbiodiniaceae</taxon>
        <taxon>Cladocopium</taxon>
    </lineage>
</organism>
<evidence type="ECO:0000256" key="2">
    <source>
        <dbReference type="SAM" id="SignalP"/>
    </source>
</evidence>
<evidence type="ECO:0000256" key="1">
    <source>
        <dbReference type="SAM" id="MobiDB-lite"/>
    </source>
</evidence>
<dbReference type="EMBL" id="CAMXCT010001030">
    <property type="protein sequence ID" value="CAI3985939.1"/>
    <property type="molecule type" value="Genomic_DNA"/>
</dbReference>
<evidence type="ECO:0000313" key="5">
    <source>
        <dbReference type="Proteomes" id="UP001152797"/>
    </source>
</evidence>
<reference evidence="3" key="1">
    <citation type="submission" date="2022-10" db="EMBL/GenBank/DDBJ databases">
        <authorList>
            <person name="Chen Y."/>
            <person name="Dougan E. K."/>
            <person name="Chan C."/>
            <person name="Rhodes N."/>
            <person name="Thang M."/>
        </authorList>
    </citation>
    <scope>NUCLEOTIDE SEQUENCE</scope>
</reference>
<dbReference type="AlphaFoldDB" id="A0A9P1FQL6"/>
<dbReference type="GO" id="GO:0003743">
    <property type="term" value="F:translation initiation factor activity"/>
    <property type="evidence" value="ECO:0007669"/>
    <property type="project" value="UniProtKB-KW"/>
</dbReference>
<name>A0A9P1FQL6_9DINO</name>
<proteinExistence type="predicted"/>
<dbReference type="Proteomes" id="UP001152797">
    <property type="component" value="Unassembled WGS sequence"/>
</dbReference>
<dbReference type="EMBL" id="CAMXCT020001030">
    <property type="protein sequence ID" value="CAL1139314.1"/>
    <property type="molecule type" value="Genomic_DNA"/>
</dbReference>
<gene>
    <name evidence="3" type="ORF">C1SCF055_LOCUS13326</name>
</gene>
<comment type="caution">
    <text evidence="3">The sequence shown here is derived from an EMBL/GenBank/DDBJ whole genome shotgun (WGS) entry which is preliminary data.</text>
</comment>
<sequence>MAMLRWFLFLTGTWAQQSFSGVWHLIDVPSVVCPGRQGYATITIAKPTTAEYEPHILTVFRTAKNPVELSFLAKDSNDIVADQRTPVTLQGHARRLQINQTSQLQLAPGNGTQKAPANAANGTFWSHCTGKDCPEGRLRRLYSMRRRMSSSIRRRNGGIKPININPMSWFSPRRRRALPGAAGGAAVATGAGLVGARRRGTAPVAPAPGTVMPANPYDTTGTGASYSSVRRRISTMGTTKSFHRRRSYQGGYGGSYSNPYSSYSAPYGYPSSNWAYQSFGGHMPTATPYGYTGANAYSSSSGLPIALAAGAGLLVGSAMGHHSGHYGHYWHGYSQDDMYKMQCASGGWTGGCQSCVSSYGASSCNVLLSPQLDAARDDLMSTGFIPSQISWPLVVNVTHVAGDDFRPSAICPPQDPDAKSAWTPPPMKELFISLSALPSPPQPGMLGSGPGYGYGNGMTNQGGSPVISNLVLLCSCLGCCYLVERCRKMFDGPSSGHLYTGVLPPQGFSGHPGHAPGQHFHQDAASGQIVQGQVVNDGSNPYW</sequence>
<keyword evidence="4" id="KW-0396">Initiation factor</keyword>
<evidence type="ECO:0000313" key="4">
    <source>
        <dbReference type="EMBL" id="CAL4773251.1"/>
    </source>
</evidence>
<feature type="chain" id="PRO_5043272143" evidence="2">
    <location>
        <begin position="16"/>
        <end position="543"/>
    </location>
</feature>
<keyword evidence="5" id="KW-1185">Reference proteome</keyword>
<accession>A0A9P1FQL6</accession>
<keyword evidence="4" id="KW-0648">Protein biosynthesis</keyword>
<evidence type="ECO:0000313" key="3">
    <source>
        <dbReference type="EMBL" id="CAI3985939.1"/>
    </source>
</evidence>
<dbReference type="OrthoDB" id="10640137at2759"/>